<keyword evidence="1" id="KW-0472">Membrane</keyword>
<evidence type="ECO:0000313" key="3">
    <source>
        <dbReference type="Proteomes" id="UP000283522"/>
    </source>
</evidence>
<dbReference type="EMBL" id="QXML01000008">
    <property type="protein sequence ID" value="RIW13627.1"/>
    <property type="molecule type" value="Genomic_DNA"/>
</dbReference>
<name>A0A418PNX7_9BACT</name>
<protein>
    <submittedName>
        <fullName evidence="2">Uncharacterized protein</fullName>
    </submittedName>
</protein>
<proteinExistence type="predicted"/>
<keyword evidence="1" id="KW-0812">Transmembrane</keyword>
<dbReference type="OrthoDB" id="69505at2"/>
<feature type="transmembrane region" description="Helical" evidence="1">
    <location>
        <begin position="62"/>
        <end position="80"/>
    </location>
</feature>
<dbReference type="RefSeq" id="WP_119478741.1">
    <property type="nucleotide sequence ID" value="NZ_QXML01000008.1"/>
</dbReference>
<organism evidence="2 3">
    <name type="scientific">Algoriphagus lacus</name>
    <dbReference type="NCBI Taxonomy" id="2056311"/>
    <lineage>
        <taxon>Bacteria</taxon>
        <taxon>Pseudomonadati</taxon>
        <taxon>Bacteroidota</taxon>
        <taxon>Cytophagia</taxon>
        <taxon>Cytophagales</taxon>
        <taxon>Cyclobacteriaceae</taxon>
        <taxon>Algoriphagus</taxon>
    </lineage>
</organism>
<dbReference type="Proteomes" id="UP000283522">
    <property type="component" value="Unassembled WGS sequence"/>
</dbReference>
<reference evidence="2 3" key="1">
    <citation type="submission" date="2018-09" db="EMBL/GenBank/DDBJ databases">
        <authorList>
            <person name="Wang X."/>
            <person name="Du Z."/>
        </authorList>
    </citation>
    <scope>NUCLEOTIDE SEQUENCE [LARGE SCALE GENOMIC DNA]</scope>
    <source>
        <strain evidence="2 3">N3</strain>
    </source>
</reference>
<evidence type="ECO:0000313" key="2">
    <source>
        <dbReference type="EMBL" id="RIW13627.1"/>
    </source>
</evidence>
<keyword evidence="3" id="KW-1185">Reference proteome</keyword>
<accession>A0A418PNX7</accession>
<feature type="transmembrane region" description="Helical" evidence="1">
    <location>
        <begin position="6"/>
        <end position="27"/>
    </location>
</feature>
<dbReference type="AlphaFoldDB" id="A0A418PNX7"/>
<feature type="transmembrane region" description="Helical" evidence="1">
    <location>
        <begin position="39"/>
        <end position="56"/>
    </location>
</feature>
<sequence length="114" mass="13128">MNILDSSLWTEVALVSILFLLGNIYLGHFEEKTPKWRKVLKYVLTLVLVCGLSLIFSRTVALIFLASTLIPVFYIHLIWLPSKGINGLTGEPREKYYELRGWKKDDSSKKDKLL</sequence>
<evidence type="ECO:0000256" key="1">
    <source>
        <dbReference type="SAM" id="Phobius"/>
    </source>
</evidence>
<comment type="caution">
    <text evidence="2">The sequence shown here is derived from an EMBL/GenBank/DDBJ whole genome shotgun (WGS) entry which is preliminary data.</text>
</comment>
<gene>
    <name evidence="2" type="ORF">D0X99_15395</name>
</gene>
<keyword evidence="1" id="KW-1133">Transmembrane helix</keyword>